<dbReference type="Pfam" id="PF00480">
    <property type="entry name" value="ROK"/>
    <property type="match status" value="1"/>
</dbReference>
<dbReference type="PROSITE" id="PS01125">
    <property type="entry name" value="ROK"/>
    <property type="match status" value="1"/>
</dbReference>
<dbReference type="HOGENOM" id="CLU_458410_0_0_11"/>
<dbReference type="Gene3D" id="3.30.420.40">
    <property type="match status" value="2"/>
</dbReference>
<dbReference type="InterPro" id="IPR043129">
    <property type="entry name" value="ATPase_NBD"/>
</dbReference>
<organism evidence="4">
    <name type="scientific">Isoptericola variabilis (strain 225)</name>
    <dbReference type="NCBI Taxonomy" id="743718"/>
    <lineage>
        <taxon>Bacteria</taxon>
        <taxon>Bacillati</taxon>
        <taxon>Actinomycetota</taxon>
        <taxon>Actinomycetes</taxon>
        <taxon>Micrococcales</taxon>
        <taxon>Promicromonosporaceae</taxon>
        <taxon>Isoptericola</taxon>
    </lineage>
</organism>
<dbReference type="EMBL" id="CP002810">
    <property type="protein sequence ID" value="AEG43803.1"/>
    <property type="molecule type" value="Genomic_DNA"/>
</dbReference>
<dbReference type="Proteomes" id="UP000009236">
    <property type="component" value="Chromosome"/>
</dbReference>
<dbReference type="PANTHER" id="PTHR18964">
    <property type="entry name" value="ROK (REPRESSOR, ORF, KINASE) FAMILY"/>
    <property type="match status" value="1"/>
</dbReference>
<feature type="compositionally biased region" description="Basic residues" evidence="2">
    <location>
        <begin position="560"/>
        <end position="573"/>
    </location>
</feature>
<dbReference type="InterPro" id="IPR036388">
    <property type="entry name" value="WH-like_DNA-bd_sf"/>
</dbReference>
<dbReference type="SUPFAM" id="SSF53850">
    <property type="entry name" value="Periplasmic binding protein-like II"/>
    <property type="match status" value="1"/>
</dbReference>
<dbReference type="Gene3D" id="1.10.10.10">
    <property type="entry name" value="Winged helix-like DNA-binding domain superfamily/Winged helix DNA-binding domain"/>
    <property type="match status" value="1"/>
</dbReference>
<dbReference type="STRING" id="743718.Isova_1020"/>
<evidence type="ECO:0000256" key="1">
    <source>
        <dbReference type="ARBA" id="ARBA00006479"/>
    </source>
</evidence>
<dbReference type="Gene3D" id="3.40.190.10">
    <property type="entry name" value="Periplasmic binding protein-like II"/>
    <property type="match status" value="1"/>
</dbReference>
<dbReference type="InterPro" id="IPR000600">
    <property type="entry name" value="ROK"/>
</dbReference>
<proteinExistence type="inferred from homology"/>
<dbReference type="InterPro" id="IPR006059">
    <property type="entry name" value="SBP"/>
</dbReference>
<gene>
    <name evidence="3" type="ordered locus">Isova_1020</name>
</gene>
<dbReference type="SUPFAM" id="SSF46785">
    <property type="entry name" value="Winged helix' DNA-binding domain"/>
    <property type="match status" value="1"/>
</dbReference>
<keyword evidence="4" id="KW-1185">Reference proteome</keyword>
<evidence type="ECO:0000313" key="4">
    <source>
        <dbReference type="Proteomes" id="UP000009236"/>
    </source>
</evidence>
<dbReference type="PANTHER" id="PTHR18964:SF149">
    <property type="entry name" value="BIFUNCTIONAL UDP-N-ACETYLGLUCOSAMINE 2-EPIMERASE_N-ACETYLMANNOSAMINE KINASE"/>
    <property type="match status" value="1"/>
</dbReference>
<dbReference type="InterPro" id="IPR036390">
    <property type="entry name" value="WH_DNA-bd_sf"/>
</dbReference>
<evidence type="ECO:0000313" key="3">
    <source>
        <dbReference type="EMBL" id="AEG43803.1"/>
    </source>
</evidence>
<protein>
    <submittedName>
        <fullName evidence="3">ROK family protein</fullName>
    </submittedName>
</protein>
<evidence type="ECO:0000256" key="2">
    <source>
        <dbReference type="SAM" id="MobiDB-lite"/>
    </source>
</evidence>
<sequence>MTFTPGGVVTTTARGSGRGLGAGLRATAKVLPEHARAHNRALVLQHLFHAGPTSRADLARATSLTRVTISDLVNVLLAEGLVEELGTQPGRRVGKPAILVGMRTDAYQIVAVDLSDDAVMRGAVLTLTGEAVVRRSLPVDGRSGDDLVDLLTRFARRLLAAANRPVIGVGVGSPGIVDASGRIVEAPNRAWFDLPLAALLSERLGLPVHVANDANTAALGEYTYGGAAGSMLALTVGQGVGAGIMVDGARVHGAGDAAGELGHVTVVDDGAPCACGRRGCLETVLAVPALRRAVAGLDPEEADAALAAAGRVLGTALAPVVSALNLAEVLLCGPPELRCARRRRRPCANAPCPRSRQVRGCGWPPWTRTWCWRAPRSWSWRPSWASPDARVPRCRPRTASNFTARKTPVRSTRIAAVLASSTTLAIALAACSAGGEGGTGTVDDETAGPATGDITLWVAGGDTPQELRDYLVDTFAAENPGSTLTIEEQDWGDLVTKLTTALPDAENTPDVVEIGNTQSPTFTTVGAFREISPELYSELGARRGVPALGLPHVPAPARARAARPRRRPRRRGGGRCPGPAGRPPPRAEVARFSPR</sequence>
<accession>F6FQC8</accession>
<dbReference type="AlphaFoldDB" id="F6FQC8"/>
<feature type="region of interest" description="Disordered" evidence="2">
    <location>
        <begin position="550"/>
        <end position="595"/>
    </location>
</feature>
<dbReference type="KEGG" id="iva:Isova_1020"/>
<reference evidence="3 4" key="1">
    <citation type="submission" date="2011-05" db="EMBL/GenBank/DDBJ databases">
        <title>Complete sequence of Isoptericola variabilis 225.</title>
        <authorList>
            <consortium name="US DOE Joint Genome Institute"/>
            <person name="Lucas S."/>
            <person name="Han J."/>
            <person name="Lapidus A."/>
            <person name="Cheng J.-F."/>
            <person name="Goodwin L."/>
            <person name="Pitluck S."/>
            <person name="Peters L."/>
            <person name="Mikhailova N."/>
            <person name="Zeytun A."/>
            <person name="Han C."/>
            <person name="Tapia R."/>
            <person name="Land M."/>
            <person name="Hauser L."/>
            <person name="Kyrpides N."/>
            <person name="Ivanova N."/>
            <person name="Pagani I."/>
            <person name="Siebers A."/>
            <person name="Allgaier M."/>
            <person name="Thelen M."/>
            <person name="Hugenholtz P."/>
            <person name="Gladden J."/>
            <person name="Woyke T."/>
        </authorList>
    </citation>
    <scope>NUCLEOTIDE SEQUENCE [LARGE SCALE GENOMIC DNA]</scope>
    <source>
        <strain evidence="4">225</strain>
    </source>
</reference>
<dbReference type="eggNOG" id="COG1940">
    <property type="taxonomic scope" value="Bacteria"/>
</dbReference>
<dbReference type="SUPFAM" id="SSF53067">
    <property type="entry name" value="Actin-like ATPase domain"/>
    <property type="match status" value="1"/>
</dbReference>
<dbReference type="InterPro" id="IPR049874">
    <property type="entry name" value="ROK_cs"/>
</dbReference>
<dbReference type="Pfam" id="PF01547">
    <property type="entry name" value="SBP_bac_1"/>
    <property type="match status" value="1"/>
</dbReference>
<name>F6FQC8_ISOV2</name>
<dbReference type="eggNOG" id="COG1653">
    <property type="taxonomic scope" value="Bacteria"/>
</dbReference>
<comment type="similarity">
    <text evidence="1">Belongs to the ROK (NagC/XylR) family.</text>
</comment>